<dbReference type="PIRSF" id="PIRSF002181">
    <property type="entry name" value="Ribosomal_L13"/>
    <property type="match status" value="1"/>
</dbReference>
<dbReference type="GO" id="GO:0006412">
    <property type="term" value="P:translation"/>
    <property type="evidence" value="ECO:0007669"/>
    <property type="project" value="InterPro"/>
</dbReference>
<dbReference type="GO" id="GO:0003735">
    <property type="term" value="F:structural constituent of ribosome"/>
    <property type="evidence" value="ECO:0007669"/>
    <property type="project" value="InterPro"/>
</dbReference>
<dbReference type="GO" id="GO:0003729">
    <property type="term" value="F:mRNA binding"/>
    <property type="evidence" value="ECO:0007669"/>
    <property type="project" value="TreeGrafter"/>
</dbReference>
<dbReference type="SUPFAM" id="SSF52161">
    <property type="entry name" value="Ribosomal protein L13"/>
    <property type="match status" value="1"/>
</dbReference>
<evidence type="ECO:0000256" key="4">
    <source>
        <dbReference type="ARBA" id="ARBA00035499"/>
    </source>
</evidence>
<dbReference type="Gene3D" id="3.90.1180.10">
    <property type="entry name" value="Ribosomal protein L13"/>
    <property type="match status" value="1"/>
</dbReference>
<dbReference type="AlphaFoldDB" id="A0A2M8G919"/>
<keyword evidence="2 5" id="KW-0689">Ribosomal protein</keyword>
<reference evidence="6" key="1">
    <citation type="submission" date="2017-09" db="EMBL/GenBank/DDBJ databases">
        <title>Depth-based differentiation of microbial function through sediment-hosted aquifers and enrichment of novel symbionts in the deep terrestrial subsurface.</title>
        <authorList>
            <person name="Probst A.J."/>
            <person name="Ladd B."/>
            <person name="Jarett J.K."/>
            <person name="Geller-Mcgrath D.E."/>
            <person name="Sieber C.M.K."/>
            <person name="Emerson J.B."/>
            <person name="Anantharaman K."/>
            <person name="Thomas B.C."/>
            <person name="Malmstrom R."/>
            <person name="Stieglmeier M."/>
            <person name="Klingl A."/>
            <person name="Woyke T."/>
            <person name="Ryan C.M."/>
            <person name="Banfield J.F."/>
        </authorList>
    </citation>
    <scope>NUCLEOTIDE SEQUENCE [LARGE SCALE GENOMIC DNA]</scope>
</reference>
<dbReference type="GO" id="GO:1990904">
    <property type="term" value="C:ribonucleoprotein complex"/>
    <property type="evidence" value="ECO:0007669"/>
    <property type="project" value="UniProtKB-KW"/>
</dbReference>
<name>A0A2M8G919_9BACT</name>
<dbReference type="GO" id="GO:0005840">
    <property type="term" value="C:ribosome"/>
    <property type="evidence" value="ECO:0007669"/>
    <property type="project" value="UniProtKB-KW"/>
</dbReference>
<keyword evidence="3" id="KW-0687">Ribonucleoprotein</keyword>
<evidence type="ECO:0000313" key="6">
    <source>
        <dbReference type="Proteomes" id="UP000229041"/>
    </source>
</evidence>
<evidence type="ECO:0000256" key="1">
    <source>
        <dbReference type="ARBA" id="ARBA00006227"/>
    </source>
</evidence>
<protein>
    <recommendedName>
        <fullName evidence="4">50S ribosomal protein L13</fullName>
    </recommendedName>
</protein>
<dbReference type="InterPro" id="IPR005822">
    <property type="entry name" value="Ribosomal_uL13"/>
</dbReference>
<sequence>MEKLEIIIDAKDKALGRVASETAKNLMAKTTAAYSPGIKPKIRVRVINLSKLRITSKKLEQKTYPKYSGHPGGLKYVSMKKFIEKGYTVIFKHAVLGMLPKNRLRKEILKNLIIEA</sequence>
<dbReference type="PANTHER" id="PTHR11545:SF2">
    <property type="entry name" value="LARGE RIBOSOMAL SUBUNIT PROTEIN UL13M"/>
    <property type="match status" value="1"/>
</dbReference>
<comment type="similarity">
    <text evidence="1">Belongs to the universal ribosomal protein uL13 family.</text>
</comment>
<dbReference type="Proteomes" id="UP000229041">
    <property type="component" value="Unassembled WGS sequence"/>
</dbReference>
<gene>
    <name evidence="5" type="primary">rplM</name>
    <name evidence="5" type="ORF">CO014_01185</name>
</gene>
<dbReference type="GO" id="GO:0017148">
    <property type="term" value="P:negative regulation of translation"/>
    <property type="evidence" value="ECO:0007669"/>
    <property type="project" value="TreeGrafter"/>
</dbReference>
<accession>A0A2M8G919</accession>
<comment type="caution">
    <text evidence="5">The sequence shown here is derived from an EMBL/GenBank/DDBJ whole genome shotgun (WGS) entry which is preliminary data.</text>
</comment>
<proteinExistence type="inferred from homology"/>
<dbReference type="Pfam" id="PF00572">
    <property type="entry name" value="Ribosomal_L13"/>
    <property type="match status" value="1"/>
</dbReference>
<dbReference type="EMBL" id="PFQR01000031">
    <property type="protein sequence ID" value="PJC69925.1"/>
    <property type="molecule type" value="Genomic_DNA"/>
</dbReference>
<organism evidence="5 6">
    <name type="scientific">Candidatus Tagabacteria bacterium CG_4_8_14_3_um_filter_41_8</name>
    <dbReference type="NCBI Taxonomy" id="1975018"/>
    <lineage>
        <taxon>Bacteria</taxon>
        <taxon>Candidatus Tagaibacteriota</taxon>
    </lineage>
</organism>
<evidence type="ECO:0000313" key="5">
    <source>
        <dbReference type="EMBL" id="PJC69925.1"/>
    </source>
</evidence>
<dbReference type="InterPro" id="IPR005823">
    <property type="entry name" value="Ribosomal_uL13_bac-type"/>
</dbReference>
<dbReference type="NCBIfam" id="TIGR01066">
    <property type="entry name" value="rplM_bact"/>
    <property type="match status" value="1"/>
</dbReference>
<dbReference type="CDD" id="cd00392">
    <property type="entry name" value="Ribosomal_L13"/>
    <property type="match status" value="1"/>
</dbReference>
<dbReference type="InterPro" id="IPR036899">
    <property type="entry name" value="Ribosomal_uL13_sf"/>
</dbReference>
<evidence type="ECO:0000256" key="2">
    <source>
        <dbReference type="ARBA" id="ARBA00022980"/>
    </source>
</evidence>
<evidence type="ECO:0000256" key="3">
    <source>
        <dbReference type="ARBA" id="ARBA00023274"/>
    </source>
</evidence>
<dbReference type="PANTHER" id="PTHR11545">
    <property type="entry name" value="RIBOSOMAL PROTEIN L13"/>
    <property type="match status" value="1"/>
</dbReference>